<dbReference type="NCBIfam" id="TIGR02265">
    <property type="entry name" value="Mxa_TIGR02265"/>
    <property type="match status" value="1"/>
</dbReference>
<gene>
    <name evidence="1" type="ORF">D7V88_37990</name>
</gene>
<reference evidence="2" key="1">
    <citation type="submission" date="2018-09" db="EMBL/GenBank/DDBJ databases">
        <authorList>
            <person name="Livingstone P.G."/>
            <person name="Whitworth D.E."/>
        </authorList>
    </citation>
    <scope>NUCLEOTIDE SEQUENCE [LARGE SCALE GENOMIC DNA]</scope>
    <source>
        <strain evidence="2">CA054A</strain>
    </source>
</reference>
<dbReference type="EMBL" id="RAVZ01000459">
    <property type="protein sequence ID" value="RKG72551.1"/>
    <property type="molecule type" value="Genomic_DNA"/>
</dbReference>
<sequence length="178" mass="19738">MSPAEVVIQNTLFESLLRCVRLDSSLRERLAAAGYDPDRPRASYPASVFLRCQNLVLAYAYAGRPPQEALRQMGRDLVRGFFETLVGKVVNVALKVAGPERAMKRVGLSFRAVMEPVEIQSTELAPKDWRVTFQGYPFPAEAAAGCCEEALRQSGAESPTVVLESDTGTGRFELRIRW</sequence>
<organism evidence="1 2">
    <name type="scientific">Corallococcus terminator</name>
    <dbReference type="NCBI Taxonomy" id="2316733"/>
    <lineage>
        <taxon>Bacteria</taxon>
        <taxon>Pseudomonadati</taxon>
        <taxon>Myxococcota</taxon>
        <taxon>Myxococcia</taxon>
        <taxon>Myxococcales</taxon>
        <taxon>Cystobacterineae</taxon>
        <taxon>Myxococcaceae</taxon>
        <taxon>Corallococcus</taxon>
    </lineage>
</organism>
<accession>A0A3A8I2T8</accession>
<evidence type="ECO:0000313" key="1">
    <source>
        <dbReference type="EMBL" id="RKG72551.1"/>
    </source>
</evidence>
<comment type="caution">
    <text evidence="1">The sequence shown here is derived from an EMBL/GenBank/DDBJ whole genome shotgun (WGS) entry which is preliminary data.</text>
</comment>
<evidence type="ECO:0000313" key="2">
    <source>
        <dbReference type="Proteomes" id="UP000268094"/>
    </source>
</evidence>
<keyword evidence="2" id="KW-1185">Reference proteome</keyword>
<dbReference type="Proteomes" id="UP000268094">
    <property type="component" value="Unassembled WGS sequence"/>
</dbReference>
<protein>
    <submittedName>
        <fullName evidence="1">DUF2378 family protein</fullName>
    </submittedName>
</protein>
<dbReference type="RefSeq" id="WP_120545431.1">
    <property type="nucleotide sequence ID" value="NZ_RAVZ01000459.1"/>
</dbReference>
<dbReference type="InterPro" id="IPR011751">
    <property type="entry name" value="Mxa_paralog_2265"/>
</dbReference>
<name>A0A3A8I2T8_9BACT</name>
<dbReference type="Pfam" id="PF09536">
    <property type="entry name" value="DUF2378"/>
    <property type="match status" value="1"/>
</dbReference>
<dbReference type="OrthoDB" id="5381696at2"/>
<dbReference type="AlphaFoldDB" id="A0A3A8I2T8"/>
<proteinExistence type="predicted"/>